<keyword evidence="5" id="KW-0378">Hydrolase</keyword>
<name>A0A4Y7JMA8_PAPSO</name>
<evidence type="ECO:0000256" key="2">
    <source>
        <dbReference type="ARBA" id="ARBA00022670"/>
    </source>
</evidence>
<keyword evidence="4" id="KW-0064">Aspartyl protease</keyword>
<evidence type="ECO:0000313" key="9">
    <source>
        <dbReference type="EMBL" id="RZC61170.1"/>
    </source>
</evidence>
<dbReference type="Pfam" id="PF14541">
    <property type="entry name" value="TAXi_C"/>
    <property type="match status" value="1"/>
</dbReference>
<dbReference type="OMA" id="TPQCNAL"/>
<accession>A0A4Y7JMA8</accession>
<dbReference type="PANTHER" id="PTHR47967">
    <property type="entry name" value="OS07G0603500 PROTEIN-RELATED"/>
    <property type="match status" value="1"/>
</dbReference>
<evidence type="ECO:0000256" key="5">
    <source>
        <dbReference type="ARBA" id="ARBA00022801"/>
    </source>
</evidence>
<dbReference type="FunFam" id="2.40.70.10:FF:000010">
    <property type="entry name" value="Aspartyl protease family protein 2"/>
    <property type="match status" value="1"/>
</dbReference>
<dbReference type="PROSITE" id="PS00141">
    <property type="entry name" value="ASP_PROTEASE"/>
    <property type="match status" value="1"/>
</dbReference>
<dbReference type="EMBL" id="CM010719">
    <property type="protein sequence ID" value="RZC61170.1"/>
    <property type="molecule type" value="Genomic_DNA"/>
</dbReference>
<keyword evidence="2" id="KW-0645">Protease</keyword>
<dbReference type="GO" id="GO:0003677">
    <property type="term" value="F:DNA binding"/>
    <property type="evidence" value="ECO:0007669"/>
    <property type="project" value="UniProtKB-KW"/>
</dbReference>
<dbReference type="Gramene" id="RZC61170">
    <property type="protein sequence ID" value="RZC61170"/>
    <property type="gene ID" value="C5167_022933"/>
</dbReference>
<dbReference type="Gene3D" id="2.40.70.10">
    <property type="entry name" value="Acid Proteases"/>
    <property type="match status" value="2"/>
</dbReference>
<sequence length="559" mass="60617">MEELRRFCMSFLLFTLLYISPSFVHSRSLVVETHKKTTLLDITASIQKTIDVVSASKPETTIQNTFLQQETTFSEFSSSSSSSSSKSFTLELHSRDSLHSSSHKDYKTLIKSRLERDSARVRSLNTKLDLAVNGIKKSDFKPVETTLEQSLMTEEGGKSKTELEGPIISGTSQGSGEYFSRVGIGRPPKPLYMVLDTGSDVTWVQCSPCTDCYQQTDPIFEPSSSSSYSQIMCNTDTCQALDVSACRAGVCLYQVSYGDGSYTVGDFVSETLTFGNSSSVNNVSLGCGHDNEGLFVGSAGLLGLGGGSLSFPSQLKTESFSYCLVDRDSSSTSTLDFGSSSELNVNNSVTTPLLRNNQLDTYYYLGLTGLSVGGEMLTIPPSAFEVDESGNGGIIIDSGTAVTRLKTDVYNSLRDAFVEGTQNLPTTSGVAIFDTCYDLSTMRSVDVPTISLHFPGDKYIALPAKNYLVPVDSAGTFCLAFAPTSSSLSIIGNIQQQGTRVTFDLVNSLVGFSASQCTPMGVLQYNFVQLLVLWAEILSRNIHLWTGDNLRVDSFGSWR</sequence>
<dbReference type="InterPro" id="IPR001969">
    <property type="entry name" value="Aspartic_peptidase_AS"/>
</dbReference>
<dbReference type="InterPro" id="IPR033121">
    <property type="entry name" value="PEPTIDASE_A1"/>
</dbReference>
<dbReference type="InterPro" id="IPR032799">
    <property type="entry name" value="TAXi_C"/>
</dbReference>
<organism evidence="9 10">
    <name type="scientific">Papaver somniferum</name>
    <name type="common">Opium poppy</name>
    <dbReference type="NCBI Taxonomy" id="3469"/>
    <lineage>
        <taxon>Eukaryota</taxon>
        <taxon>Viridiplantae</taxon>
        <taxon>Streptophyta</taxon>
        <taxon>Embryophyta</taxon>
        <taxon>Tracheophyta</taxon>
        <taxon>Spermatophyta</taxon>
        <taxon>Magnoliopsida</taxon>
        <taxon>Ranunculales</taxon>
        <taxon>Papaveraceae</taxon>
        <taxon>Papaveroideae</taxon>
        <taxon>Papaver</taxon>
    </lineage>
</organism>
<dbReference type="InterPro" id="IPR033873">
    <property type="entry name" value="CND41-like"/>
</dbReference>
<dbReference type="FunFam" id="2.40.70.10:FF:000016">
    <property type="entry name" value="Probable aspartic protease At2g35615"/>
    <property type="match status" value="1"/>
</dbReference>
<feature type="chain" id="PRO_5021311983" description="Peptidase A1 domain-containing protein" evidence="7">
    <location>
        <begin position="27"/>
        <end position="559"/>
    </location>
</feature>
<evidence type="ECO:0000256" key="7">
    <source>
        <dbReference type="SAM" id="SignalP"/>
    </source>
</evidence>
<evidence type="ECO:0000256" key="4">
    <source>
        <dbReference type="ARBA" id="ARBA00022750"/>
    </source>
</evidence>
<dbReference type="GO" id="GO:0004190">
    <property type="term" value="F:aspartic-type endopeptidase activity"/>
    <property type="evidence" value="ECO:0007669"/>
    <property type="project" value="UniProtKB-KW"/>
</dbReference>
<dbReference type="SUPFAM" id="SSF50630">
    <property type="entry name" value="Acid proteases"/>
    <property type="match status" value="1"/>
</dbReference>
<evidence type="ECO:0000256" key="6">
    <source>
        <dbReference type="ARBA" id="ARBA00023125"/>
    </source>
</evidence>
<evidence type="ECO:0000259" key="8">
    <source>
        <dbReference type="PROSITE" id="PS51767"/>
    </source>
</evidence>
<keyword evidence="3 7" id="KW-0732">Signal</keyword>
<dbReference type="Proteomes" id="UP000316621">
    <property type="component" value="Chromosome 5"/>
</dbReference>
<dbReference type="Pfam" id="PF14543">
    <property type="entry name" value="TAXi_N"/>
    <property type="match status" value="1"/>
</dbReference>
<dbReference type="AlphaFoldDB" id="A0A4Y7JMA8"/>
<reference evidence="9 10" key="1">
    <citation type="journal article" date="2018" name="Science">
        <title>The opium poppy genome and morphinan production.</title>
        <authorList>
            <person name="Guo L."/>
            <person name="Winzer T."/>
            <person name="Yang X."/>
            <person name="Li Y."/>
            <person name="Ning Z."/>
            <person name="He Z."/>
            <person name="Teodor R."/>
            <person name="Lu Y."/>
            <person name="Bowser T.A."/>
            <person name="Graham I.A."/>
            <person name="Ye K."/>
        </authorList>
    </citation>
    <scope>NUCLEOTIDE SEQUENCE [LARGE SCALE GENOMIC DNA]</scope>
    <source>
        <strain evidence="10">cv. HN1</strain>
        <tissue evidence="9">Leaves</tissue>
    </source>
</reference>
<dbReference type="PANTHER" id="PTHR47967:SF60">
    <property type="entry name" value="PROTEIN ASPARTIC PROTEASE IN GUARD CELL 1-LIKE"/>
    <property type="match status" value="1"/>
</dbReference>
<dbReference type="InterPro" id="IPR032861">
    <property type="entry name" value="TAXi_N"/>
</dbReference>
<feature type="domain" description="Peptidase A1" evidence="8">
    <location>
        <begin position="178"/>
        <end position="513"/>
    </location>
</feature>
<dbReference type="CDD" id="cd05472">
    <property type="entry name" value="cnd41_like"/>
    <property type="match status" value="1"/>
</dbReference>
<protein>
    <recommendedName>
        <fullName evidence="8">Peptidase A1 domain-containing protein</fullName>
    </recommendedName>
</protein>
<evidence type="ECO:0000256" key="1">
    <source>
        <dbReference type="ARBA" id="ARBA00007447"/>
    </source>
</evidence>
<comment type="similarity">
    <text evidence="1">Belongs to the peptidase A1 family.</text>
</comment>
<dbReference type="GO" id="GO:0006508">
    <property type="term" value="P:proteolysis"/>
    <property type="evidence" value="ECO:0007669"/>
    <property type="project" value="UniProtKB-KW"/>
</dbReference>
<dbReference type="PROSITE" id="PS51767">
    <property type="entry name" value="PEPTIDASE_A1"/>
    <property type="match status" value="1"/>
</dbReference>
<dbReference type="InterPro" id="IPR051708">
    <property type="entry name" value="Plant_Aspart_Prot_A1"/>
</dbReference>
<evidence type="ECO:0000313" key="10">
    <source>
        <dbReference type="Proteomes" id="UP000316621"/>
    </source>
</evidence>
<feature type="signal peptide" evidence="7">
    <location>
        <begin position="1"/>
        <end position="26"/>
    </location>
</feature>
<gene>
    <name evidence="9" type="ORF">C5167_022933</name>
</gene>
<evidence type="ECO:0000256" key="3">
    <source>
        <dbReference type="ARBA" id="ARBA00022729"/>
    </source>
</evidence>
<keyword evidence="6" id="KW-0238">DNA-binding</keyword>
<dbReference type="InterPro" id="IPR021109">
    <property type="entry name" value="Peptidase_aspartic_dom_sf"/>
</dbReference>
<proteinExistence type="inferred from homology"/>
<keyword evidence="10" id="KW-1185">Reference proteome</keyword>